<accession>A0A222WMY2</accession>
<evidence type="ECO:0000256" key="2">
    <source>
        <dbReference type="ARBA" id="ARBA00023125"/>
    </source>
</evidence>
<evidence type="ECO:0000256" key="4">
    <source>
        <dbReference type="SAM" id="MobiDB-lite"/>
    </source>
</evidence>
<keyword evidence="8" id="KW-1185">Reference proteome</keyword>
<feature type="transmembrane region" description="Helical" evidence="5">
    <location>
        <begin position="292"/>
        <end position="314"/>
    </location>
</feature>
<keyword evidence="5" id="KW-0472">Membrane</keyword>
<dbReference type="SMART" id="SM00342">
    <property type="entry name" value="HTH_ARAC"/>
    <property type="match status" value="1"/>
</dbReference>
<gene>
    <name evidence="7" type="ORF">B4V02_12950</name>
</gene>
<proteinExistence type="predicted"/>
<name>A0A222WMY2_9BACL</name>
<dbReference type="Proteomes" id="UP000214666">
    <property type="component" value="Chromosome"/>
</dbReference>
<evidence type="ECO:0000259" key="6">
    <source>
        <dbReference type="PROSITE" id="PS01124"/>
    </source>
</evidence>
<sequence length="680" mass="79022">MFGKKLFTVRGVKLKWIRSFLIVIAISMLLVLIFMLWIRSKATEEALSSHYHYSSFISHVIDEQMGQITNLSSKIMNDRTLIRMIEADAGGNIKTESAYQLVDQLRNFMIANQMIEEIYIYYPEQDYILGTLGIYRPISYYLLQNELKRTGYNRWLSMVKAADNMSFFFWSNEGKKELLFSRAIYRDSQKSSVMIIKLRKSYMESLLESANAQYPHRLNALTDDEQKVYAYYGEEILLPLVQNYNDREGYTQLRQNYYASNEHFIITEPSTFRGLHYYMINTKSNVLKIQTAITRLLMICIASMFLVGIVLSVYMSHYNSRPLRLLLGRLQPGQQDSSDNEYDVISRKMDELLEENQSAILLLRQQQRFIEESFVRTILSGAALTDKQLDAVQRTHNLGFENKYFCTIILYSDVNSVRLDEQQQQLLEKFVSDRCDDTLTVFYGAVYPNYLFILNYRAPNSETEEIAEWFTKQLSHWLADQQLPYSCVNGFVSIEQRDIYRSYQNALNQIAKSATALALIEGTDYVEQVEGQMHAAESAWNTPHDRQPFQDFGGVKEKPSNPRGQSNDEAKESGGVLASRIREIIDSQYGDAMLSLTMIAEQLQMSNSYISRVFKEQYQLGLVEYLNQVRVERAKELMNLQQLSIKEIAREVGFASDVSFIRVFKKYEHMTPGKYKQTVK</sequence>
<dbReference type="SUPFAM" id="SSF46689">
    <property type="entry name" value="Homeodomain-like"/>
    <property type="match status" value="1"/>
</dbReference>
<keyword evidence="3" id="KW-0804">Transcription</keyword>
<dbReference type="PANTHER" id="PTHR43280">
    <property type="entry name" value="ARAC-FAMILY TRANSCRIPTIONAL REGULATOR"/>
    <property type="match status" value="1"/>
</dbReference>
<dbReference type="AlphaFoldDB" id="A0A222WMY2"/>
<keyword evidence="1" id="KW-0805">Transcription regulation</keyword>
<dbReference type="PANTHER" id="PTHR43280:SF28">
    <property type="entry name" value="HTH-TYPE TRANSCRIPTIONAL ACTIVATOR RHAS"/>
    <property type="match status" value="1"/>
</dbReference>
<feature type="domain" description="HTH araC/xylS-type" evidence="6">
    <location>
        <begin position="579"/>
        <end position="678"/>
    </location>
</feature>
<dbReference type="EMBL" id="CP020028">
    <property type="protein sequence ID" value="ASR47515.1"/>
    <property type="molecule type" value="Genomic_DNA"/>
</dbReference>
<dbReference type="InterPro" id="IPR009057">
    <property type="entry name" value="Homeodomain-like_sf"/>
</dbReference>
<evidence type="ECO:0000313" key="8">
    <source>
        <dbReference type="Proteomes" id="UP000214666"/>
    </source>
</evidence>
<dbReference type="OrthoDB" id="2666441at2"/>
<keyword evidence="5" id="KW-0812">Transmembrane</keyword>
<dbReference type="RefSeq" id="WP_094155095.1">
    <property type="nucleotide sequence ID" value="NZ_CP020028.1"/>
</dbReference>
<organism evidence="7 8">
    <name type="scientific">Paenibacillus kribbensis</name>
    <dbReference type="NCBI Taxonomy" id="172713"/>
    <lineage>
        <taxon>Bacteria</taxon>
        <taxon>Bacillati</taxon>
        <taxon>Bacillota</taxon>
        <taxon>Bacilli</taxon>
        <taxon>Bacillales</taxon>
        <taxon>Paenibacillaceae</taxon>
        <taxon>Paenibacillus</taxon>
    </lineage>
</organism>
<dbReference type="PROSITE" id="PS01124">
    <property type="entry name" value="HTH_ARAC_FAMILY_2"/>
    <property type="match status" value="1"/>
</dbReference>
<dbReference type="InterPro" id="IPR018060">
    <property type="entry name" value="HTH_AraC"/>
</dbReference>
<dbReference type="KEGG" id="pkb:B4V02_12950"/>
<dbReference type="GO" id="GO:0043565">
    <property type="term" value="F:sequence-specific DNA binding"/>
    <property type="evidence" value="ECO:0007669"/>
    <property type="project" value="InterPro"/>
</dbReference>
<keyword evidence="2" id="KW-0238">DNA-binding</keyword>
<protein>
    <recommendedName>
        <fullName evidence="6">HTH araC/xylS-type domain-containing protein</fullName>
    </recommendedName>
</protein>
<keyword evidence="5" id="KW-1133">Transmembrane helix</keyword>
<evidence type="ECO:0000313" key="7">
    <source>
        <dbReference type="EMBL" id="ASR47515.1"/>
    </source>
</evidence>
<feature type="region of interest" description="Disordered" evidence="4">
    <location>
        <begin position="537"/>
        <end position="574"/>
    </location>
</feature>
<evidence type="ECO:0000256" key="1">
    <source>
        <dbReference type="ARBA" id="ARBA00023015"/>
    </source>
</evidence>
<feature type="transmembrane region" description="Helical" evidence="5">
    <location>
        <begin position="20"/>
        <end position="38"/>
    </location>
</feature>
<dbReference type="Pfam" id="PF12833">
    <property type="entry name" value="HTH_18"/>
    <property type="match status" value="1"/>
</dbReference>
<feature type="compositionally biased region" description="Basic and acidic residues" evidence="4">
    <location>
        <begin position="543"/>
        <end position="572"/>
    </location>
</feature>
<dbReference type="Gene3D" id="1.10.10.60">
    <property type="entry name" value="Homeodomain-like"/>
    <property type="match status" value="2"/>
</dbReference>
<evidence type="ECO:0000256" key="3">
    <source>
        <dbReference type="ARBA" id="ARBA00023163"/>
    </source>
</evidence>
<dbReference type="GO" id="GO:0003700">
    <property type="term" value="F:DNA-binding transcription factor activity"/>
    <property type="evidence" value="ECO:0007669"/>
    <property type="project" value="InterPro"/>
</dbReference>
<evidence type="ECO:0000256" key="5">
    <source>
        <dbReference type="SAM" id="Phobius"/>
    </source>
</evidence>
<reference evidence="7 8" key="1">
    <citation type="submission" date="2017-03" db="EMBL/GenBank/DDBJ databases">
        <title>Complete genome sequence of Paenibacillus Kribbensis producing bioflocculants.</title>
        <authorList>
            <person name="Lee H.-G."/>
            <person name="Oh H.-M."/>
        </authorList>
    </citation>
    <scope>NUCLEOTIDE SEQUENCE [LARGE SCALE GENOMIC DNA]</scope>
    <source>
        <strain evidence="7 8">AM49</strain>
    </source>
</reference>